<reference evidence="12" key="1">
    <citation type="journal article" date="2019" name="Int. J. Syst. Evol. Microbiol.">
        <title>The Global Catalogue of Microorganisms (GCM) 10K type strain sequencing project: providing services to taxonomists for standard genome sequencing and annotation.</title>
        <authorList>
            <consortium name="The Broad Institute Genomics Platform"/>
            <consortium name="The Broad Institute Genome Sequencing Center for Infectious Disease"/>
            <person name="Wu L."/>
            <person name="Ma J."/>
        </authorList>
    </citation>
    <scope>NUCLEOTIDE SEQUENCE [LARGE SCALE GENOMIC DNA]</scope>
    <source>
        <strain evidence="12">NCAIM B.01391</strain>
    </source>
</reference>
<evidence type="ECO:0000256" key="9">
    <source>
        <dbReference type="SAM" id="Phobius"/>
    </source>
</evidence>
<evidence type="ECO:0000313" key="11">
    <source>
        <dbReference type="EMBL" id="MFC5418447.1"/>
    </source>
</evidence>
<proteinExistence type="predicted"/>
<dbReference type="InterPro" id="IPR003856">
    <property type="entry name" value="LPS_length_determ_N"/>
</dbReference>
<feature type="transmembrane region" description="Helical" evidence="9">
    <location>
        <begin position="36"/>
        <end position="55"/>
    </location>
</feature>
<accession>A0ABW0ILF1</accession>
<evidence type="ECO:0000256" key="2">
    <source>
        <dbReference type="ARBA" id="ARBA00022475"/>
    </source>
</evidence>
<evidence type="ECO:0000256" key="1">
    <source>
        <dbReference type="ARBA" id="ARBA00004651"/>
    </source>
</evidence>
<evidence type="ECO:0000256" key="6">
    <source>
        <dbReference type="ARBA" id="ARBA00022989"/>
    </source>
</evidence>
<dbReference type="SUPFAM" id="SSF52540">
    <property type="entry name" value="P-loop containing nucleoside triphosphate hydrolases"/>
    <property type="match status" value="1"/>
</dbReference>
<dbReference type="InterPro" id="IPR005702">
    <property type="entry name" value="Wzc-like_C"/>
</dbReference>
<comment type="subcellular location">
    <subcellularLocation>
        <location evidence="1">Cell membrane</location>
        <topology evidence="1">Multi-pass membrane protein</topology>
    </subcellularLocation>
</comment>
<dbReference type="PANTHER" id="PTHR32309:SF13">
    <property type="entry name" value="FERRIC ENTEROBACTIN TRANSPORT PROTEIN FEPE"/>
    <property type="match status" value="1"/>
</dbReference>
<keyword evidence="8" id="KW-0175">Coiled coil</keyword>
<evidence type="ECO:0000256" key="5">
    <source>
        <dbReference type="ARBA" id="ARBA00022840"/>
    </source>
</evidence>
<keyword evidence="6 9" id="KW-1133">Transmembrane helix</keyword>
<gene>
    <name evidence="11" type="ORF">ACFPOB_02600</name>
</gene>
<feature type="coiled-coil region" evidence="8">
    <location>
        <begin position="340"/>
        <end position="420"/>
    </location>
</feature>
<evidence type="ECO:0000256" key="3">
    <source>
        <dbReference type="ARBA" id="ARBA00022692"/>
    </source>
</evidence>
<dbReference type="InterPro" id="IPR050445">
    <property type="entry name" value="Bact_polysacc_biosynth/exp"/>
</dbReference>
<keyword evidence="2" id="KW-1003">Cell membrane</keyword>
<evidence type="ECO:0000256" key="7">
    <source>
        <dbReference type="ARBA" id="ARBA00023136"/>
    </source>
</evidence>
<name>A0ABW0ILF1_9HYPH</name>
<keyword evidence="3 9" id="KW-0812">Transmembrane</keyword>
<keyword evidence="4" id="KW-0547">Nucleotide-binding</keyword>
<dbReference type="Pfam" id="PF02706">
    <property type="entry name" value="Wzz"/>
    <property type="match status" value="1"/>
</dbReference>
<feature type="domain" description="Polysaccharide chain length determinant N-terminal" evidence="10">
    <location>
        <begin position="27"/>
        <end position="110"/>
    </location>
</feature>
<evidence type="ECO:0000259" key="10">
    <source>
        <dbReference type="Pfam" id="PF02706"/>
    </source>
</evidence>
<dbReference type="InterPro" id="IPR027417">
    <property type="entry name" value="P-loop_NTPase"/>
</dbReference>
<evidence type="ECO:0000313" key="12">
    <source>
        <dbReference type="Proteomes" id="UP001596053"/>
    </source>
</evidence>
<sequence>MDLFSDMRSHRQPATLAKHYDAVTFDFLSMLWRRRLLIFLVTCATMLLTALYLMVTPPRYTADLVLQFDFTREDNGGGGKTSSVALDASTLVESEARIIRSLATARAVASRLGLDKNTPTPPSSFSSLFAGAAELIFPSAVRNTLHNLIGVGGGSAEPTQRDIAAQRLLASLAVSNDTKAYLVTLSYRDPDPDRAALIVNAFGNEYLRRKMEATTSASQRSSQWYGQQAQEARANLARIEKEIEAFRVRTGFVELGQDGADIQQQQLRDMLTQLNTVSATRLAEETRLQRAQVSLAAGNIPQTSDLGSSPVVQQLLDEEGKARRALDEMVAVSGERHPAVQRLRLSLSAVQERLQKQLAQSVANIETDVQAARAAEAALRERVAALQTKSIEARGLEGQLRTLQAEATAARDRLKQLSDAHQQASAVSELRPIIAQIVSPADVPSLPSSAKPSLVLGLAMVGGLMAGAGLSYLLEKRDRGYRSENEFAAETRTNCVGLLPNLDHYPGGLESLVFAEAVRSMVAELFPPSNPPKFVLITSSAPGEGKSFVASAMARVLAMMGQRVLVIDGSPRRLLLGQNFPHEALLDQCLPQVGCPGTSPVATVRRASGLRDSQNVYSNPAFEAMLREARARYDVILFEVAPVLLSADSALLREHADTVLHVVRWNDTLKSTVSATLDHLGKLGLDVAGVVLNGVDLEEQGRYDVSDRGKVYRNYKSFYQASA</sequence>
<keyword evidence="5" id="KW-0067">ATP-binding</keyword>
<keyword evidence="7 9" id="KW-0472">Membrane</keyword>
<dbReference type="RefSeq" id="WP_377795676.1">
    <property type="nucleotide sequence ID" value="NZ_JBHSLW010000005.1"/>
</dbReference>
<comment type="caution">
    <text evidence="11">The sequence shown here is derived from an EMBL/GenBank/DDBJ whole genome shotgun (WGS) entry which is preliminary data.</text>
</comment>
<dbReference type="EMBL" id="JBHSLW010000005">
    <property type="protein sequence ID" value="MFC5418447.1"/>
    <property type="molecule type" value="Genomic_DNA"/>
</dbReference>
<dbReference type="CDD" id="cd05387">
    <property type="entry name" value="BY-kinase"/>
    <property type="match status" value="1"/>
</dbReference>
<dbReference type="Proteomes" id="UP001596053">
    <property type="component" value="Unassembled WGS sequence"/>
</dbReference>
<organism evidence="11 12">
    <name type="scientific">Bosea eneae</name>
    <dbReference type="NCBI Taxonomy" id="151454"/>
    <lineage>
        <taxon>Bacteria</taxon>
        <taxon>Pseudomonadati</taxon>
        <taxon>Pseudomonadota</taxon>
        <taxon>Alphaproteobacteria</taxon>
        <taxon>Hyphomicrobiales</taxon>
        <taxon>Boseaceae</taxon>
        <taxon>Bosea</taxon>
    </lineage>
</organism>
<evidence type="ECO:0000256" key="8">
    <source>
        <dbReference type="SAM" id="Coils"/>
    </source>
</evidence>
<dbReference type="PANTHER" id="PTHR32309">
    <property type="entry name" value="TYROSINE-PROTEIN KINASE"/>
    <property type="match status" value="1"/>
</dbReference>
<protein>
    <submittedName>
        <fullName evidence="11">GumC family protein</fullName>
    </submittedName>
</protein>
<keyword evidence="12" id="KW-1185">Reference proteome</keyword>
<evidence type="ECO:0000256" key="4">
    <source>
        <dbReference type="ARBA" id="ARBA00022741"/>
    </source>
</evidence>
<dbReference type="Gene3D" id="3.40.50.300">
    <property type="entry name" value="P-loop containing nucleotide triphosphate hydrolases"/>
    <property type="match status" value="1"/>
</dbReference>